<dbReference type="InterPro" id="IPR021122">
    <property type="entry name" value="RNA_ligase_dom_REL/Rnl2"/>
</dbReference>
<dbReference type="Pfam" id="PF21189">
    <property type="entry name" value="PHA02142"/>
    <property type="match status" value="1"/>
</dbReference>
<feature type="domain" description="RNA ligase" evidence="1">
    <location>
        <begin position="152"/>
        <end position="324"/>
    </location>
</feature>
<dbReference type="SUPFAM" id="SSF56091">
    <property type="entry name" value="DNA ligase/mRNA capping enzyme, catalytic domain"/>
    <property type="match status" value="1"/>
</dbReference>
<dbReference type="Gene3D" id="3.30.470.30">
    <property type="entry name" value="DNA ligase/mRNA capping enzyme"/>
    <property type="match status" value="1"/>
</dbReference>
<name>A0ABX9K574_9BACT</name>
<reference evidence="2 3" key="1">
    <citation type="submission" date="2018-08" db="EMBL/GenBank/DDBJ databases">
        <title>Genomic Encyclopedia of Archaeal and Bacterial Type Strains, Phase II (KMG-II): from individual species to whole genera.</title>
        <authorList>
            <person name="Goeker M."/>
        </authorList>
    </citation>
    <scope>NUCLEOTIDE SEQUENCE [LARGE SCALE GENOMIC DNA]</scope>
    <source>
        <strain evidence="2 3">DSM 2261</strain>
    </source>
</reference>
<dbReference type="GO" id="GO:0016874">
    <property type="term" value="F:ligase activity"/>
    <property type="evidence" value="ECO:0007669"/>
    <property type="project" value="UniProtKB-KW"/>
</dbReference>
<gene>
    <name evidence="2" type="ORF">ATI61_104664</name>
</gene>
<evidence type="ECO:0000259" key="1">
    <source>
        <dbReference type="Pfam" id="PF09414"/>
    </source>
</evidence>
<evidence type="ECO:0000313" key="3">
    <source>
        <dbReference type="Proteomes" id="UP000256345"/>
    </source>
</evidence>
<keyword evidence="3" id="KW-1185">Reference proteome</keyword>
<sequence>MERKLVSVQRVDHLEPIAGADNILKARVMGWDVVVKKGEFSPGDPCVFFELDSLLPESAPWAEFMRPRGFRVKTARLRGVLSQGLALPVSILPGEVPPQGTDVRDVLGVVKYEPVVTDTREVSGPFPGQVPRTDEIRLQSALGVLDELRGHDFYVTTKLDGTSATFFRPLEGGLVACSRNWALTREASHPAWRMAERYKLDTVLPPGFAVQGEVCGPGIQKNRLGLAEVDLFIFSVHDTRSGRVLGHAELVAFCAEHGLRTVPVEHVVTGEAARTFEHGLEHYLKLAQGFYPGTRNRKEGIVVRPLAERHSPTLGGGRLSFKVINNDFLLKDED</sequence>
<dbReference type="Pfam" id="PF09414">
    <property type="entry name" value="RNA_ligase"/>
    <property type="match status" value="1"/>
</dbReference>
<proteinExistence type="predicted"/>
<keyword evidence="2" id="KW-0436">Ligase</keyword>
<evidence type="ECO:0000313" key="2">
    <source>
        <dbReference type="EMBL" id="REG33373.1"/>
    </source>
</evidence>
<organism evidence="2 3">
    <name type="scientific">Archangium gephyra</name>
    <dbReference type="NCBI Taxonomy" id="48"/>
    <lineage>
        <taxon>Bacteria</taxon>
        <taxon>Pseudomonadati</taxon>
        <taxon>Myxococcota</taxon>
        <taxon>Myxococcia</taxon>
        <taxon>Myxococcales</taxon>
        <taxon>Cystobacterineae</taxon>
        <taxon>Archangiaceae</taxon>
        <taxon>Archangium</taxon>
    </lineage>
</organism>
<dbReference type="RefSeq" id="WP_047854875.1">
    <property type="nucleotide sequence ID" value="NZ_CP011509.1"/>
</dbReference>
<protein>
    <submittedName>
        <fullName evidence="2">RNA ligase (TIGR02306 family)</fullName>
    </submittedName>
</protein>
<dbReference type="EMBL" id="QUMU01000004">
    <property type="protein sequence ID" value="REG33373.1"/>
    <property type="molecule type" value="Genomic_DNA"/>
</dbReference>
<dbReference type="Proteomes" id="UP000256345">
    <property type="component" value="Unassembled WGS sequence"/>
</dbReference>
<accession>A0ABX9K574</accession>
<comment type="caution">
    <text evidence="2">The sequence shown here is derived from an EMBL/GenBank/DDBJ whole genome shotgun (WGS) entry which is preliminary data.</text>
</comment>